<gene>
    <name evidence="1" type="ORF">B0H16DRAFT_870172</name>
</gene>
<dbReference type="Gene3D" id="3.80.10.10">
    <property type="entry name" value="Ribonuclease Inhibitor"/>
    <property type="match status" value="1"/>
</dbReference>
<dbReference type="SUPFAM" id="SSF52047">
    <property type="entry name" value="RNI-like"/>
    <property type="match status" value="1"/>
</dbReference>
<accession>A0AAD7N876</accession>
<keyword evidence="2" id="KW-1185">Reference proteome</keyword>
<reference evidence="1" key="1">
    <citation type="submission" date="2023-03" db="EMBL/GenBank/DDBJ databases">
        <title>Massive genome expansion in bonnet fungi (Mycena s.s.) driven by repeated elements and novel gene families across ecological guilds.</title>
        <authorList>
            <consortium name="Lawrence Berkeley National Laboratory"/>
            <person name="Harder C.B."/>
            <person name="Miyauchi S."/>
            <person name="Viragh M."/>
            <person name="Kuo A."/>
            <person name="Thoen E."/>
            <person name="Andreopoulos B."/>
            <person name="Lu D."/>
            <person name="Skrede I."/>
            <person name="Drula E."/>
            <person name="Henrissat B."/>
            <person name="Morin E."/>
            <person name="Kohler A."/>
            <person name="Barry K."/>
            <person name="LaButti K."/>
            <person name="Morin E."/>
            <person name="Salamov A."/>
            <person name="Lipzen A."/>
            <person name="Mereny Z."/>
            <person name="Hegedus B."/>
            <person name="Baldrian P."/>
            <person name="Stursova M."/>
            <person name="Weitz H."/>
            <person name="Taylor A."/>
            <person name="Grigoriev I.V."/>
            <person name="Nagy L.G."/>
            <person name="Martin F."/>
            <person name="Kauserud H."/>
        </authorList>
    </citation>
    <scope>NUCLEOTIDE SEQUENCE</scope>
    <source>
        <strain evidence="1">CBHHK182m</strain>
    </source>
</reference>
<dbReference type="InterPro" id="IPR032675">
    <property type="entry name" value="LRR_dom_sf"/>
</dbReference>
<evidence type="ECO:0000313" key="1">
    <source>
        <dbReference type="EMBL" id="KAJ7749731.1"/>
    </source>
</evidence>
<comment type="caution">
    <text evidence="1">The sequence shown here is derived from an EMBL/GenBank/DDBJ whole genome shotgun (WGS) entry which is preliminary data.</text>
</comment>
<dbReference type="AlphaFoldDB" id="A0AAD7N876"/>
<name>A0AAD7N876_9AGAR</name>
<organism evidence="1 2">
    <name type="scientific">Mycena metata</name>
    <dbReference type="NCBI Taxonomy" id="1033252"/>
    <lineage>
        <taxon>Eukaryota</taxon>
        <taxon>Fungi</taxon>
        <taxon>Dikarya</taxon>
        <taxon>Basidiomycota</taxon>
        <taxon>Agaricomycotina</taxon>
        <taxon>Agaricomycetes</taxon>
        <taxon>Agaricomycetidae</taxon>
        <taxon>Agaricales</taxon>
        <taxon>Marasmiineae</taxon>
        <taxon>Mycenaceae</taxon>
        <taxon>Mycena</taxon>
    </lineage>
</organism>
<evidence type="ECO:0008006" key="3">
    <source>
        <dbReference type="Google" id="ProtNLM"/>
    </source>
</evidence>
<dbReference type="EMBL" id="JARKIB010000068">
    <property type="protein sequence ID" value="KAJ7749731.1"/>
    <property type="molecule type" value="Genomic_DNA"/>
</dbReference>
<dbReference type="Proteomes" id="UP001215598">
    <property type="component" value="Unassembled WGS sequence"/>
</dbReference>
<sequence length="527" mass="58346">MHRALRVPELLRLICLEIGEGHNFFPFGPRGLAMLARTCTTISEHALDVLWADSATILDLIECMPPDLWKKDGSLRRPILRNDWERPLKYMHRVRRLDCTNTFPKSIDVAALFEILRVSLPTPHLFPNLRHLCWNRGDSLSLLPLLLAPSITYIHLGTFTSTANLTLLATLATRCPALTHVTIYQGKSGSDTQNAVNAVSSFACGLNHILNLSLCTLDQSAFVHLANLPSLRSLTLRTCRVLTPITGEAAKFPVLDHLTLCSAPFVAVLAFICTLSNSSPLGTFVVHLAAHPSAPYLMQLYAALNEHLPPSSLRDLTIITDSSASKPTPEFSGIPFATIRHLLYFPNLHTVKLCGPFGIDIDDGAVLSMARAWPELTSLTLCATYLPRRKLHPTLLSLLYLAEHCPKLKSLELAVDASAIPTIDAERFCGALQHELRSWKVAGSLISSPLRVARFLSGLFTQLDSIWGVQQERAPPNGPAVSLKPLWTNVGAMIDECYEMREEERLRAGGTRMRRVHGMREVSEELD</sequence>
<evidence type="ECO:0000313" key="2">
    <source>
        <dbReference type="Proteomes" id="UP001215598"/>
    </source>
</evidence>
<protein>
    <recommendedName>
        <fullName evidence="3">F-box domain-containing protein</fullName>
    </recommendedName>
</protein>
<proteinExistence type="predicted"/>